<name>A0ABY8PSM1_9BACT</name>
<dbReference type="Proteomes" id="UP001232493">
    <property type="component" value="Chromosome"/>
</dbReference>
<dbReference type="RefSeq" id="WP_281000195.1">
    <property type="nucleotide sequence ID" value="NZ_CP069362.1"/>
</dbReference>
<gene>
    <name evidence="5" type="ORF">JRV97_03400</name>
</gene>
<reference evidence="5 6" key="1">
    <citation type="submission" date="2021-02" db="EMBL/GenBank/DDBJ databases">
        <title>Characterization of Marinitoga sp. nov. str. BP5-C20A.</title>
        <authorList>
            <person name="Erauso G."/>
            <person name="Postec A."/>
        </authorList>
    </citation>
    <scope>NUCLEOTIDE SEQUENCE [LARGE SCALE GENOMIC DNA]</scope>
    <source>
        <strain evidence="5 6">BP5-C20A</strain>
    </source>
</reference>
<keyword evidence="6" id="KW-1185">Reference proteome</keyword>
<dbReference type="SUPFAM" id="SSF53850">
    <property type="entry name" value="Periplasmic binding protein-like II"/>
    <property type="match status" value="1"/>
</dbReference>
<dbReference type="PANTHER" id="PTHR43649:SF34">
    <property type="entry name" value="ABC TRANSPORTER PERIPLASMIC-BINDING PROTEIN YCJN-RELATED"/>
    <property type="match status" value="1"/>
</dbReference>
<feature type="chain" id="PRO_5047116549" evidence="4">
    <location>
        <begin position="20"/>
        <end position="419"/>
    </location>
</feature>
<dbReference type="Pfam" id="PF01547">
    <property type="entry name" value="SBP_bac_1"/>
    <property type="match status" value="1"/>
</dbReference>
<comment type="similarity">
    <text evidence="1">Belongs to the bacterial solute-binding protein 1 family.</text>
</comment>
<feature type="signal peptide" evidence="4">
    <location>
        <begin position="1"/>
        <end position="19"/>
    </location>
</feature>
<accession>A0ABY8PSM1</accession>
<evidence type="ECO:0000256" key="1">
    <source>
        <dbReference type="ARBA" id="ARBA00008520"/>
    </source>
</evidence>
<dbReference type="PANTHER" id="PTHR43649">
    <property type="entry name" value="ARABINOSE-BINDING PROTEIN-RELATED"/>
    <property type="match status" value="1"/>
</dbReference>
<evidence type="ECO:0000256" key="2">
    <source>
        <dbReference type="ARBA" id="ARBA00022448"/>
    </source>
</evidence>
<evidence type="ECO:0000313" key="6">
    <source>
        <dbReference type="Proteomes" id="UP001232493"/>
    </source>
</evidence>
<organism evidence="5 6">
    <name type="scientific">Marinitoga aeolica</name>
    <dbReference type="NCBI Taxonomy" id="2809031"/>
    <lineage>
        <taxon>Bacteria</taxon>
        <taxon>Thermotogati</taxon>
        <taxon>Thermotogota</taxon>
        <taxon>Thermotogae</taxon>
        <taxon>Petrotogales</taxon>
        <taxon>Petrotogaceae</taxon>
        <taxon>Marinitoga</taxon>
    </lineage>
</organism>
<dbReference type="InterPro" id="IPR006059">
    <property type="entry name" value="SBP"/>
</dbReference>
<evidence type="ECO:0000256" key="4">
    <source>
        <dbReference type="SAM" id="SignalP"/>
    </source>
</evidence>
<keyword evidence="2" id="KW-0813">Transport</keyword>
<evidence type="ECO:0000256" key="3">
    <source>
        <dbReference type="ARBA" id="ARBA00022729"/>
    </source>
</evidence>
<proteinExistence type="inferred from homology"/>
<dbReference type="InterPro" id="IPR050490">
    <property type="entry name" value="Bact_solute-bd_prot1"/>
</dbReference>
<keyword evidence="3 4" id="KW-0732">Signal</keyword>
<evidence type="ECO:0000313" key="5">
    <source>
        <dbReference type="EMBL" id="WGS65612.1"/>
    </source>
</evidence>
<dbReference type="EMBL" id="CP069362">
    <property type="protein sequence ID" value="WGS65612.1"/>
    <property type="molecule type" value="Genomic_DNA"/>
</dbReference>
<protein>
    <submittedName>
        <fullName evidence="5">Extracellular solute-binding protein</fullName>
    </submittedName>
</protein>
<sequence>MKKALLVLLVSLFIISSFAATTIKVLVWDDALTRAVQSKLKDFEKETGIKVIMELVPSGSVLQKIAVGVSSKNTQYDIVAVDEPYVPSLGDLLEPYDKWSNGNMYKKPDLNVIMKQVFDAAVWKDVIVGLPINGNIYVWMTRRDIIENKEYQKEFKEMYGYDLTVPQTFEQLLDIAKFLKKKGIYGFAPFTKTSEGATCEAMLFFSAYGTIPINLVNGKYVVSLDKERAIEAINMYKKLLEYAPVGANNYGHSERIAAFNQGKVFSMFQWPAIVPDHEDPNKSIVAGKIIYSAPPAGKYQRAAVRGAWVLGIPKASKNKEAAAEFAYWWSSYEAGKELVKVGMTPARVDLLKDSEFQSTHPWFEGIFDSMKYATSRPRIENYAEVSNVIKTNWIAAVTGTMSPEMAVNKMIQELLNVVK</sequence>
<dbReference type="Gene3D" id="3.40.190.10">
    <property type="entry name" value="Periplasmic binding protein-like II"/>
    <property type="match status" value="2"/>
</dbReference>